<evidence type="ECO:0000256" key="1">
    <source>
        <dbReference type="SAM" id="MobiDB-lite"/>
    </source>
</evidence>
<proteinExistence type="predicted"/>
<reference evidence="2" key="1">
    <citation type="submission" date="2021-03" db="EMBL/GenBank/DDBJ databases">
        <authorList>
            <consortium name="Genoscope - CEA"/>
            <person name="William W."/>
        </authorList>
    </citation>
    <scope>NUCLEOTIDE SEQUENCE</scope>
    <source>
        <strain evidence="2">Doubled-haploid Pahang</strain>
    </source>
</reference>
<dbReference type="EMBL" id="HG996468">
    <property type="protein sequence ID" value="CAG1850800.1"/>
    <property type="molecule type" value="Genomic_DNA"/>
</dbReference>
<gene>
    <name evidence="2" type="ORF">GSMUA_197660.1</name>
</gene>
<organism evidence="2">
    <name type="scientific">Musa acuminata subsp. malaccensis</name>
    <name type="common">Wild banana</name>
    <name type="synonym">Musa malaccensis</name>
    <dbReference type="NCBI Taxonomy" id="214687"/>
    <lineage>
        <taxon>Eukaryota</taxon>
        <taxon>Viridiplantae</taxon>
        <taxon>Streptophyta</taxon>
        <taxon>Embryophyta</taxon>
        <taxon>Tracheophyta</taxon>
        <taxon>Spermatophyta</taxon>
        <taxon>Magnoliopsida</taxon>
        <taxon>Liliopsida</taxon>
        <taxon>Zingiberales</taxon>
        <taxon>Musaceae</taxon>
        <taxon>Musa</taxon>
    </lineage>
</organism>
<sequence>MSLFDWRHQQLPQQFMYKLTDLTCSPPPVSFFPAFLGTKMPKKRKSTKIRTPECSLIGIRRLLAILAVTVRNRFTNLIQDRWIYGPSALDMRERRLGRGWKSALRRCWWEDGRMRAARARFTHSPSTAPIRTREFVIAERRALRRLDGEETAAWWMWRPLWSLQRKEPGWLVGAQRQVRRTGPAVVEGERLSAAARDRPGEVERSREKRTAGV</sequence>
<evidence type="ECO:0000313" key="2">
    <source>
        <dbReference type="EMBL" id="CAG1850800.1"/>
    </source>
</evidence>
<accession>A0A8D7APA3</accession>
<name>A0A8D7APA3_MUSAM</name>
<feature type="region of interest" description="Disordered" evidence="1">
    <location>
        <begin position="189"/>
        <end position="213"/>
    </location>
</feature>
<dbReference type="AlphaFoldDB" id="A0A8D7APA3"/>
<protein>
    <submittedName>
        <fullName evidence="2">(wild Malaysian banana) hypothetical protein</fullName>
    </submittedName>
</protein>